<dbReference type="Proteomes" id="UP000017052">
    <property type="component" value="Unassembled WGS sequence"/>
</dbReference>
<sequence>MRIAGGGRGNAGAGGSRHSGAKSSGRRTRAYHRTHVRREIPAAGRAAGGGGAGAAGRRGRRGGLPLARAGLLGTATSTSPST</sequence>
<organism evidence="2 3">
    <name type="scientific">Propionibacterium acidifaciens F0233</name>
    <dbReference type="NCBI Taxonomy" id="553198"/>
    <lineage>
        <taxon>Bacteria</taxon>
        <taxon>Bacillati</taxon>
        <taxon>Actinomycetota</taxon>
        <taxon>Actinomycetes</taxon>
        <taxon>Propionibacteriales</taxon>
        <taxon>Propionibacteriaceae</taxon>
        <taxon>Propionibacterium</taxon>
    </lineage>
</organism>
<accession>U2R174</accession>
<comment type="caution">
    <text evidence="2">The sequence shown here is derived from an EMBL/GenBank/DDBJ whole genome shotgun (WGS) entry which is preliminary data.</text>
</comment>
<dbReference type="AlphaFoldDB" id="U2R174"/>
<feature type="compositionally biased region" description="Basic residues" evidence="1">
    <location>
        <begin position="24"/>
        <end position="36"/>
    </location>
</feature>
<evidence type="ECO:0000256" key="1">
    <source>
        <dbReference type="SAM" id="MobiDB-lite"/>
    </source>
</evidence>
<gene>
    <name evidence="2" type="ORF">HMPREF0682_0184</name>
</gene>
<evidence type="ECO:0000313" key="3">
    <source>
        <dbReference type="Proteomes" id="UP000017052"/>
    </source>
</evidence>
<name>U2R174_9ACTN</name>
<reference evidence="2" key="1">
    <citation type="submission" date="2013-08" db="EMBL/GenBank/DDBJ databases">
        <authorList>
            <person name="Durkin A.S."/>
            <person name="Haft D.R."/>
            <person name="McCorrison J."/>
            <person name="Torralba M."/>
            <person name="Gillis M."/>
            <person name="Haft D.H."/>
            <person name="Methe B."/>
            <person name="Sutton G."/>
            <person name="Nelson K.E."/>
        </authorList>
    </citation>
    <scope>NUCLEOTIDE SEQUENCE [LARGE SCALE GENOMIC DNA]</scope>
    <source>
        <strain evidence="2">F0233</strain>
    </source>
</reference>
<feature type="compositionally biased region" description="Gly residues" evidence="1">
    <location>
        <begin position="46"/>
        <end position="56"/>
    </location>
</feature>
<keyword evidence="3" id="KW-1185">Reference proteome</keyword>
<protein>
    <submittedName>
        <fullName evidence="2">Uncharacterized protein</fullName>
    </submittedName>
</protein>
<dbReference type="EMBL" id="ACVN02000026">
    <property type="protein sequence ID" value="ERK62596.1"/>
    <property type="molecule type" value="Genomic_DNA"/>
</dbReference>
<feature type="compositionally biased region" description="Low complexity" evidence="1">
    <location>
        <begin position="63"/>
        <end position="73"/>
    </location>
</feature>
<feature type="compositionally biased region" description="Gly residues" evidence="1">
    <location>
        <begin position="1"/>
        <end position="17"/>
    </location>
</feature>
<evidence type="ECO:0000313" key="2">
    <source>
        <dbReference type="EMBL" id="ERK62596.1"/>
    </source>
</evidence>
<proteinExistence type="predicted"/>
<feature type="region of interest" description="Disordered" evidence="1">
    <location>
        <begin position="1"/>
        <end position="82"/>
    </location>
</feature>